<gene>
    <name evidence="1" type="ORF">IC761_21060</name>
</gene>
<reference evidence="1 2" key="1">
    <citation type="submission" date="2020-09" db="EMBL/GenBank/DDBJ databases">
        <title>Complete genomes of bradyrhizobia occurring on native shrubby legumes in Australia.</title>
        <authorList>
            <person name="Lafay B."/>
        </authorList>
    </citation>
    <scope>NUCLEOTIDE SEQUENCE [LARGE SCALE GENOMIC DNA]</scope>
    <source>
        <strain evidence="1 2">BDV5040</strain>
    </source>
</reference>
<evidence type="ECO:0000313" key="1">
    <source>
        <dbReference type="EMBL" id="QPF89005.1"/>
    </source>
</evidence>
<organism evidence="1 2">
    <name type="scientific">Bradyrhizobium commune</name>
    <dbReference type="NCBI Taxonomy" id="83627"/>
    <lineage>
        <taxon>Bacteria</taxon>
        <taxon>Pseudomonadati</taxon>
        <taxon>Pseudomonadota</taxon>
        <taxon>Alphaproteobacteria</taxon>
        <taxon>Hyphomicrobiales</taxon>
        <taxon>Nitrobacteraceae</taxon>
        <taxon>Bradyrhizobium</taxon>
    </lineage>
</organism>
<dbReference type="KEGG" id="bcou:IC761_21060"/>
<keyword evidence="2" id="KW-1185">Reference proteome</keyword>
<proteinExistence type="predicted"/>
<sequence length="69" mass="8029">MIGTVEASPELRFPRPSRRYIHFNPFREGGIPVFVALAPVEANAFLAFARHALLAQRLFEQNRRREQHK</sequence>
<dbReference type="AlphaFoldDB" id="A0A7S9GXW9"/>
<protein>
    <submittedName>
        <fullName evidence="1">Uncharacterized protein</fullName>
    </submittedName>
</protein>
<dbReference type="EMBL" id="CP061379">
    <property type="protein sequence ID" value="QPF89005.1"/>
    <property type="molecule type" value="Genomic_DNA"/>
</dbReference>
<evidence type="ECO:0000313" key="2">
    <source>
        <dbReference type="Proteomes" id="UP000594621"/>
    </source>
</evidence>
<accession>A0A7S9GXW9</accession>
<dbReference type="Proteomes" id="UP000594621">
    <property type="component" value="Chromosome"/>
</dbReference>
<name>A0A7S9GXW9_9BRAD</name>
<dbReference type="RefSeq" id="WP_195798548.1">
    <property type="nucleotide sequence ID" value="NZ_CP061379.1"/>
</dbReference>